<sequence>MNNETLDSRQDRIDYLETELQQQRGMLWVFGEIMKEAVNISSFKQLMSVITDMLMGVMGVTTCYLWVKNEEGYKLYFRSVELQNDFRERKVTEIPGFISQLKESYTFKKEEITAPLLSCLNIPLSRHAVPLRNFNDNSIFGALVLEHEAPNFFTDNTIVFFETLTVFISINAQNSRLLQTVAKESETDPLTGTYNRRYMQKVLDKVTNSKSILSVAVIDTDNFKTINDVLGHLQGDEVLKAIAQMAKGCVKEYGGEVIRYGGDEFVVLIPIPFEDAVHIFEELRRSVHYIQVIYGIELPVTITLGACSYPDMAPTPHQAVKAADNALLRGKAKGKNRVVVAIDEDIAKSKIGK</sequence>
<dbReference type="Proteomes" id="UP000224460">
    <property type="component" value="Unassembled WGS sequence"/>
</dbReference>
<name>A0AC61DA16_9FIRM</name>
<proteinExistence type="predicted"/>
<evidence type="ECO:0000313" key="1">
    <source>
        <dbReference type="EMBL" id="PHV69867.1"/>
    </source>
</evidence>
<accession>A0AC61DA16</accession>
<protein>
    <submittedName>
        <fullName evidence="1">Uncharacterized protein</fullName>
    </submittedName>
</protein>
<comment type="caution">
    <text evidence="1">The sequence shown here is derived from an EMBL/GenBank/DDBJ whole genome shotgun (WGS) entry which is preliminary data.</text>
</comment>
<organism evidence="1 2">
    <name type="scientific">Sporanaerobium hydrogeniformans</name>
    <dbReference type="NCBI Taxonomy" id="3072179"/>
    <lineage>
        <taxon>Bacteria</taxon>
        <taxon>Bacillati</taxon>
        <taxon>Bacillota</taxon>
        <taxon>Clostridia</taxon>
        <taxon>Lachnospirales</taxon>
        <taxon>Lachnospiraceae</taxon>
        <taxon>Sporanaerobium</taxon>
    </lineage>
</organism>
<evidence type="ECO:0000313" key="2">
    <source>
        <dbReference type="Proteomes" id="UP000224460"/>
    </source>
</evidence>
<dbReference type="EMBL" id="PEDL01000017">
    <property type="protein sequence ID" value="PHV69867.1"/>
    <property type="molecule type" value="Genomic_DNA"/>
</dbReference>
<reference evidence="1" key="1">
    <citation type="submission" date="2017-10" db="EMBL/GenBank/DDBJ databases">
        <title>Genome sequence of cellulolytic Lachnospiraceae bacterium XHS1971 isolated from hotspring sediment.</title>
        <authorList>
            <person name="Vasudevan G."/>
            <person name="Joshi A.J."/>
            <person name="Hivarkar S."/>
            <person name="Lanjekar V.B."/>
            <person name="Dhakephalkar P.K."/>
            <person name="Dagar S."/>
        </authorList>
    </citation>
    <scope>NUCLEOTIDE SEQUENCE</scope>
    <source>
        <strain evidence="1">XHS1971</strain>
    </source>
</reference>
<gene>
    <name evidence="1" type="ORF">CS063_13590</name>
</gene>
<keyword evidence="2" id="KW-1185">Reference proteome</keyword>